<dbReference type="EMBL" id="BKCN01000010">
    <property type="protein sequence ID" value="GER04457.1"/>
    <property type="molecule type" value="Genomic_DNA"/>
</dbReference>
<gene>
    <name evidence="3" type="ORF">JCM17846_21390</name>
</gene>
<dbReference type="Gene3D" id="3.20.20.140">
    <property type="entry name" value="Metal-dependent hydrolases"/>
    <property type="match status" value="1"/>
</dbReference>
<dbReference type="AlphaFoldDB" id="A0A5A7N971"/>
<comment type="caution">
    <text evidence="3">The sequence shown here is derived from an EMBL/GenBank/DDBJ whole genome shotgun (WGS) entry which is preliminary data.</text>
</comment>
<keyword evidence="4" id="KW-1185">Reference proteome</keyword>
<dbReference type="InterPro" id="IPR032466">
    <property type="entry name" value="Metal_Hydrolase"/>
</dbReference>
<dbReference type="Gene3D" id="2.30.40.10">
    <property type="entry name" value="Urease, subunit C, domain 1"/>
    <property type="match status" value="1"/>
</dbReference>
<dbReference type="InterPro" id="IPR011059">
    <property type="entry name" value="Metal-dep_hydrolase_composite"/>
</dbReference>
<feature type="domain" description="Amidohydrolase-related" evidence="2">
    <location>
        <begin position="90"/>
        <end position="437"/>
    </location>
</feature>
<protein>
    <submittedName>
        <fullName evidence="3">Xaa-Pro dipeptidase</fullName>
    </submittedName>
</protein>
<proteinExistence type="predicted"/>
<dbReference type="PANTHER" id="PTHR43135:SF3">
    <property type="entry name" value="ALPHA-D-RIBOSE 1-METHYLPHOSPHONATE 5-TRIPHOSPHATE DIPHOSPHATASE"/>
    <property type="match status" value="1"/>
</dbReference>
<dbReference type="SUPFAM" id="SSF51556">
    <property type="entry name" value="Metallo-dependent hydrolases"/>
    <property type="match status" value="1"/>
</dbReference>
<dbReference type="InterPro" id="IPR051781">
    <property type="entry name" value="Metallo-dep_Hydrolase"/>
</dbReference>
<dbReference type="InterPro" id="IPR057744">
    <property type="entry name" value="OTAase-like"/>
</dbReference>
<dbReference type="GO" id="GO:0016810">
    <property type="term" value="F:hydrolase activity, acting on carbon-nitrogen (but not peptide) bonds"/>
    <property type="evidence" value="ECO:0007669"/>
    <property type="project" value="InterPro"/>
</dbReference>
<dbReference type="SUPFAM" id="SSF51338">
    <property type="entry name" value="Composite domain of metallo-dependent hydrolases"/>
    <property type="match status" value="2"/>
</dbReference>
<name>A0A5A7N971_9PROT</name>
<dbReference type="InterPro" id="IPR006680">
    <property type="entry name" value="Amidohydro-rel"/>
</dbReference>
<keyword evidence="1" id="KW-0732">Signal</keyword>
<feature type="chain" id="PRO_5022699330" evidence="1">
    <location>
        <begin position="26"/>
        <end position="443"/>
    </location>
</feature>
<dbReference type="CDD" id="cd01299">
    <property type="entry name" value="Met_dep_hydrolase_A"/>
    <property type="match status" value="1"/>
</dbReference>
<sequence length="443" mass="46776">MFMRRSISALSLAAMLAGGAITGFAASLGFHATAMAHTVIHAGRLIIDPQKPPLREQSIIIADGKIEKIEAGYNDADPQKHEVIDLKNATVMPGLIDMHTHLLFELGPQAALDRVKMSTTDMAMQGALYAKRTLDAGFTTVRDLGGDPEAIYGLRDAIEKGWVSGPRIIAAGNSISGTGGHADVDGYNAEILHMMTPDTICDGPYDCRRAVRTAVKYGADVIKITATGGVLSDSATGLMQQMKDDEIAEIISTAHSMGRKVAAHAHGADGINAALEAGIDSIEHGSLLDESSIKLLKKSDAWLVPTLIAGKTVVDKIREQDFLPPSIREKALGLPALVMANVGKAYKAGVKIAFGTDSGVSAHGDNAQEFLLLRDLGMKNDEMIATATVNAAQLLGMSDKLGTIEAGKYADIIAVSGDPLDNIEALLDVGFVMRAGHVAKNDF</sequence>
<evidence type="ECO:0000259" key="2">
    <source>
        <dbReference type="Pfam" id="PF01979"/>
    </source>
</evidence>
<organism evidence="3 4">
    <name type="scientific">Iodidimonas nitroreducens</name>
    <dbReference type="NCBI Taxonomy" id="1236968"/>
    <lineage>
        <taxon>Bacteria</taxon>
        <taxon>Pseudomonadati</taxon>
        <taxon>Pseudomonadota</taxon>
        <taxon>Alphaproteobacteria</taxon>
        <taxon>Iodidimonadales</taxon>
        <taxon>Iodidimonadaceae</taxon>
        <taxon>Iodidimonas</taxon>
    </lineage>
</organism>
<dbReference type="Proteomes" id="UP000324996">
    <property type="component" value="Unassembled WGS sequence"/>
</dbReference>
<evidence type="ECO:0000313" key="3">
    <source>
        <dbReference type="EMBL" id="GER04457.1"/>
    </source>
</evidence>
<accession>A0A5A7N971</accession>
<evidence type="ECO:0000256" key="1">
    <source>
        <dbReference type="SAM" id="SignalP"/>
    </source>
</evidence>
<dbReference type="Pfam" id="PF01979">
    <property type="entry name" value="Amidohydro_1"/>
    <property type="match status" value="1"/>
</dbReference>
<dbReference type="PANTHER" id="PTHR43135">
    <property type="entry name" value="ALPHA-D-RIBOSE 1-METHYLPHOSPHONATE 5-TRIPHOSPHATE DIPHOSPHATASE"/>
    <property type="match status" value="1"/>
</dbReference>
<feature type="signal peptide" evidence="1">
    <location>
        <begin position="1"/>
        <end position="25"/>
    </location>
</feature>
<evidence type="ECO:0000313" key="4">
    <source>
        <dbReference type="Proteomes" id="UP000324996"/>
    </source>
</evidence>
<reference evidence="3 4" key="1">
    <citation type="submission" date="2019-09" db="EMBL/GenBank/DDBJ databases">
        <title>NBRP : Genome information of microbial organism related human and environment.</title>
        <authorList>
            <person name="Hattori M."/>
            <person name="Oshima K."/>
            <person name="Inaba H."/>
            <person name="Suda W."/>
            <person name="Sakamoto M."/>
            <person name="Iino T."/>
            <person name="Kitahara M."/>
            <person name="Oshida Y."/>
            <person name="Iida T."/>
            <person name="Kudo T."/>
            <person name="Itoh T."/>
            <person name="Ohkuma M."/>
        </authorList>
    </citation>
    <scope>NUCLEOTIDE SEQUENCE [LARGE SCALE GENOMIC DNA]</scope>
    <source>
        <strain evidence="3 4">Q-1</strain>
    </source>
</reference>